<dbReference type="InterPro" id="IPR036969">
    <property type="entry name" value="Citrate_synthase_sf"/>
</dbReference>
<dbReference type="KEGG" id="tact:SG35_011330"/>
<sequence>MNNTEYWDKRNNQIFSRVGHWQGGVDVNCQGHSLMNELMGKVSLMQLNILNATGKLVDRAVADWVELCVMGLSYPDSRIWCNQISAYAGDTDASVVAAASAAILSADSRAYGGSQARYISMSQQLQAFNDYAAGMSFSDILVKAKQKNGKPIIVGFARPIDKEDERLAPFADIQDRLNIPVGPYLAFAKALSQYLDEHFNLSMNCGGYASAFLLDQGFTPNEGYKINAFAVIGGAVACYRDMEEQSPNSFLPLKCTDIHYTGIAPRPIED</sequence>
<dbReference type="RefSeq" id="WP_044831471.1">
    <property type="nucleotide sequence ID" value="NZ_CP059735.1"/>
</dbReference>
<dbReference type="AlphaFoldDB" id="A0AAF0C5R1"/>
<evidence type="ECO:0000313" key="1">
    <source>
        <dbReference type="EMBL" id="WDE01170.1"/>
    </source>
</evidence>
<reference evidence="1 2" key="2">
    <citation type="journal article" date="2022" name="Mar. Drugs">
        <title>Bioassay-Guided Fractionation Leads to the Detection of Cholic Acid Generated by the Rare Thalassomonas sp.</title>
        <authorList>
            <person name="Pheiffer F."/>
            <person name="Schneider Y.K."/>
            <person name="Hansen E.H."/>
            <person name="Andersen J.H."/>
            <person name="Isaksson J."/>
            <person name="Busche T."/>
            <person name="R C."/>
            <person name="Kalinowski J."/>
            <person name="Zyl L.V."/>
            <person name="Trindade M."/>
        </authorList>
    </citation>
    <scope>NUCLEOTIDE SEQUENCE [LARGE SCALE GENOMIC DNA]</scope>
    <source>
        <strain evidence="1 2">A5K-106</strain>
    </source>
</reference>
<gene>
    <name evidence="1" type="ORF">SG35_011330</name>
</gene>
<dbReference type="Proteomes" id="UP000032568">
    <property type="component" value="Chromosome"/>
</dbReference>
<accession>A0AAF0C5R1</accession>
<protein>
    <submittedName>
        <fullName evidence="1">Uncharacterized protein</fullName>
    </submittedName>
</protein>
<evidence type="ECO:0000313" key="2">
    <source>
        <dbReference type="Proteomes" id="UP000032568"/>
    </source>
</evidence>
<reference evidence="1 2" key="1">
    <citation type="journal article" date="2015" name="Genome Announc.">
        <title>Draft Genome Sequences of Marine Isolates of Thalassomonas viridans and Thalassomonas actiniarum.</title>
        <authorList>
            <person name="Olonade I."/>
            <person name="van Zyl L.J."/>
            <person name="Trindade M."/>
        </authorList>
    </citation>
    <scope>NUCLEOTIDE SEQUENCE [LARGE SCALE GENOMIC DNA]</scope>
    <source>
        <strain evidence="1 2">A5K-106</strain>
    </source>
</reference>
<name>A0AAF0C5R1_9GAMM</name>
<dbReference type="EMBL" id="CP059735">
    <property type="protein sequence ID" value="WDE01170.1"/>
    <property type="molecule type" value="Genomic_DNA"/>
</dbReference>
<dbReference type="SUPFAM" id="SSF48256">
    <property type="entry name" value="Citrate synthase"/>
    <property type="match status" value="1"/>
</dbReference>
<proteinExistence type="predicted"/>
<dbReference type="GO" id="GO:0046912">
    <property type="term" value="F:acyltransferase activity, acyl groups converted into alkyl on transfer"/>
    <property type="evidence" value="ECO:0007669"/>
    <property type="project" value="InterPro"/>
</dbReference>
<organism evidence="1 2">
    <name type="scientific">Thalassomonas actiniarum</name>
    <dbReference type="NCBI Taxonomy" id="485447"/>
    <lineage>
        <taxon>Bacteria</taxon>
        <taxon>Pseudomonadati</taxon>
        <taxon>Pseudomonadota</taxon>
        <taxon>Gammaproteobacteria</taxon>
        <taxon>Alteromonadales</taxon>
        <taxon>Colwelliaceae</taxon>
        <taxon>Thalassomonas</taxon>
    </lineage>
</organism>
<keyword evidence="2" id="KW-1185">Reference proteome</keyword>